<dbReference type="AlphaFoldDB" id="A0A3D9UIJ1"/>
<evidence type="ECO:0000313" key="2">
    <source>
        <dbReference type="Proteomes" id="UP000256253"/>
    </source>
</evidence>
<gene>
    <name evidence="1" type="ORF">DFJ65_0043</name>
</gene>
<accession>A0A3D9UIJ1</accession>
<comment type="caution">
    <text evidence="1">The sequence shown here is derived from an EMBL/GenBank/DDBJ whole genome shotgun (WGS) entry which is preliminary data.</text>
</comment>
<protein>
    <submittedName>
        <fullName evidence="1">Uncharacterized protein DUF2867</fullName>
    </submittedName>
</protein>
<dbReference type="Proteomes" id="UP000256253">
    <property type="component" value="Unassembled WGS sequence"/>
</dbReference>
<keyword evidence="2" id="KW-1185">Reference proteome</keyword>
<dbReference type="Pfam" id="PF11066">
    <property type="entry name" value="DUF2867"/>
    <property type="match status" value="1"/>
</dbReference>
<name>A0A3D9UIJ1_9MICO</name>
<proteinExistence type="predicted"/>
<evidence type="ECO:0000313" key="1">
    <source>
        <dbReference type="EMBL" id="REF29116.1"/>
    </source>
</evidence>
<dbReference type="InterPro" id="IPR021295">
    <property type="entry name" value="DUF2867"/>
</dbReference>
<reference evidence="1 2" key="1">
    <citation type="submission" date="2018-08" db="EMBL/GenBank/DDBJ databases">
        <title>Sequencing the genomes of 1000 actinobacteria strains.</title>
        <authorList>
            <person name="Klenk H.-P."/>
        </authorList>
    </citation>
    <scope>NUCLEOTIDE SEQUENCE [LARGE SCALE GENOMIC DNA]</scope>
    <source>
        <strain evidence="1 2">DSM 22967</strain>
    </source>
</reference>
<organism evidence="1 2">
    <name type="scientific">Calidifontibacter indicus</name>
    <dbReference type="NCBI Taxonomy" id="419650"/>
    <lineage>
        <taxon>Bacteria</taxon>
        <taxon>Bacillati</taxon>
        <taxon>Actinomycetota</taxon>
        <taxon>Actinomycetes</taxon>
        <taxon>Micrococcales</taxon>
        <taxon>Dermacoccaceae</taxon>
        <taxon>Calidifontibacter</taxon>
    </lineage>
</organism>
<sequence>MVTFQDEHTVALARAGTALEFAHDVLGSAPEWLHALLGLRDAVVGRLGFAVQTEGARDIDLRPGGSAGPFTFSRVDDDGVTGGATDRHMAFESTFYVTHDKVGPRGHLLTTAHSRSSLGAAYLRVIWPFHTVLMGRILRSGAARSDLRIG</sequence>
<dbReference type="EMBL" id="QTUA01000001">
    <property type="protein sequence ID" value="REF29116.1"/>
    <property type="molecule type" value="Genomic_DNA"/>
</dbReference>